<name>A0ABP0TEX4_9BRYO</name>
<dbReference type="EMBL" id="OZ019902">
    <property type="protein sequence ID" value="CAK9194867.1"/>
    <property type="molecule type" value="Genomic_DNA"/>
</dbReference>
<sequence length="85" mass="8933">MMLVMSMDLGVARNTVKKHGLRGGRSSSEAAPPPHKLRSRPGSMQEIMEATIIHGAIASIGLKACFVSDIIRGASGISGVLNLFT</sequence>
<evidence type="ECO:0000313" key="2">
    <source>
        <dbReference type="EMBL" id="CAK9194867.1"/>
    </source>
</evidence>
<dbReference type="Proteomes" id="UP001497512">
    <property type="component" value="Chromosome 10"/>
</dbReference>
<gene>
    <name evidence="2" type="ORF">CSSPTR1EN2_LOCUS2740</name>
</gene>
<proteinExistence type="predicted"/>
<organism evidence="2 3">
    <name type="scientific">Sphagnum troendelagicum</name>
    <dbReference type="NCBI Taxonomy" id="128251"/>
    <lineage>
        <taxon>Eukaryota</taxon>
        <taxon>Viridiplantae</taxon>
        <taxon>Streptophyta</taxon>
        <taxon>Embryophyta</taxon>
        <taxon>Bryophyta</taxon>
        <taxon>Sphagnophytina</taxon>
        <taxon>Sphagnopsida</taxon>
        <taxon>Sphagnales</taxon>
        <taxon>Sphagnaceae</taxon>
        <taxon>Sphagnum</taxon>
    </lineage>
</organism>
<evidence type="ECO:0000256" key="1">
    <source>
        <dbReference type="SAM" id="MobiDB-lite"/>
    </source>
</evidence>
<protein>
    <submittedName>
        <fullName evidence="2">Uncharacterized protein</fullName>
    </submittedName>
</protein>
<feature type="region of interest" description="Disordered" evidence="1">
    <location>
        <begin position="18"/>
        <end position="41"/>
    </location>
</feature>
<evidence type="ECO:0000313" key="3">
    <source>
        <dbReference type="Proteomes" id="UP001497512"/>
    </source>
</evidence>
<keyword evidence="3" id="KW-1185">Reference proteome</keyword>
<accession>A0ABP0TEX4</accession>
<reference evidence="2" key="1">
    <citation type="submission" date="2024-02" db="EMBL/GenBank/DDBJ databases">
        <authorList>
            <consortium name="ELIXIR-Norway"/>
            <consortium name="Elixir Norway"/>
        </authorList>
    </citation>
    <scope>NUCLEOTIDE SEQUENCE</scope>
</reference>